<reference evidence="1 2" key="1">
    <citation type="submission" date="2019-04" db="EMBL/GenBank/DDBJ databases">
        <authorList>
            <person name="Schori C."/>
            <person name="Ahrens C."/>
        </authorList>
    </citation>
    <scope>NUCLEOTIDE SEQUENCE [LARGE SCALE GENOMIC DNA]</scope>
    <source>
        <strain evidence="1 2">DSM 2950</strain>
    </source>
</reference>
<evidence type="ECO:0000313" key="1">
    <source>
        <dbReference type="EMBL" id="QMW80980.1"/>
    </source>
</evidence>
<organism evidence="1 2">
    <name type="scientific">Blautia producta</name>
    <dbReference type="NCBI Taxonomy" id="33035"/>
    <lineage>
        <taxon>Bacteria</taxon>
        <taxon>Bacillati</taxon>
        <taxon>Bacillota</taxon>
        <taxon>Clostridia</taxon>
        <taxon>Lachnospirales</taxon>
        <taxon>Lachnospiraceae</taxon>
        <taxon>Blautia</taxon>
    </lineage>
</organism>
<proteinExistence type="predicted"/>
<dbReference type="Proteomes" id="UP000515789">
    <property type="component" value="Chromosome"/>
</dbReference>
<name>A0A7G5N287_9FIRM</name>
<protein>
    <submittedName>
        <fullName evidence="1">Uncharacterized protein</fullName>
    </submittedName>
</protein>
<dbReference type="EMBL" id="CP039126">
    <property type="protein sequence ID" value="QMW80980.1"/>
    <property type="molecule type" value="Genomic_DNA"/>
</dbReference>
<dbReference type="AlphaFoldDB" id="A0A7G5N287"/>
<accession>A0A7G5N287</accession>
<gene>
    <name evidence="1" type="ORF">E5259_27325</name>
</gene>
<sequence length="108" mass="13163">MSRLEIMAKEYVDVYNYLLRYHEESKNIEQDKDGLYVKKDYLVKLLDQNLYETADEKLQAWRDLRWIITMDGRLTKRRRWTSTNRLEYVIHIPLSVAQRIKNLARKQG</sequence>
<dbReference type="RefSeq" id="WP_018597010.1">
    <property type="nucleotide sequence ID" value="NZ_CABLBP010000005.1"/>
</dbReference>
<evidence type="ECO:0000313" key="2">
    <source>
        <dbReference type="Proteomes" id="UP000515789"/>
    </source>
</evidence>